<dbReference type="InterPro" id="IPR016161">
    <property type="entry name" value="Ald_DH/histidinol_DH"/>
</dbReference>
<evidence type="ECO:0000256" key="1">
    <source>
        <dbReference type="ARBA" id="ARBA00023002"/>
    </source>
</evidence>
<reference evidence="2 3" key="1">
    <citation type="journal article" date="2014" name="Antonie Van Leeuwenhoek">
        <title>Oenococcus alcoholitolerans sp. nov., a lactic acid bacteria isolated from cachaca and ethanol fermentation processes.</title>
        <authorList>
            <person name="Badotti F."/>
            <person name="Moreira A.P."/>
            <person name="Tonon L.A."/>
            <person name="de Lucena B.T."/>
            <person name="Gomes Fde C."/>
            <person name="Kruger R."/>
            <person name="Thompson C.C."/>
            <person name="de Morais M.A.Jr."/>
            <person name="Rosa C.A."/>
            <person name="Thompson F.L."/>
        </authorList>
    </citation>
    <scope>NUCLEOTIDE SEQUENCE [LARGE SCALE GENOMIC DNA]</scope>
    <source>
        <strain evidence="2 3">UFRJ-M7.2.18</strain>
    </source>
</reference>
<dbReference type="SUPFAM" id="SSF53720">
    <property type="entry name" value="ALDH-like"/>
    <property type="match status" value="1"/>
</dbReference>
<proteinExistence type="predicted"/>
<evidence type="ECO:0000313" key="3">
    <source>
        <dbReference type="Proteomes" id="UP000030023"/>
    </source>
</evidence>
<gene>
    <name evidence="2" type="ORF">Q757_05940</name>
</gene>
<accession>A0ABR4XQ99</accession>
<name>A0ABR4XQ99_9LACO</name>
<sequence length="127" mass="14490">MNENKNLDKIINEIGINAKTASFETAQLNLEQRNSIIKNFAKNIENNLEKIIKVNSQEVFSHPNLNPVMKKRLALDEPKIRSLIDSLYSLIKLSDPLSGPFEQWQAPAGFKIIKKIVPLGWLLSMIY</sequence>
<dbReference type="PANTHER" id="PTHR11063">
    <property type="entry name" value="GLUTAMATE SEMIALDEHYDE DEHYDROGENASE"/>
    <property type="match status" value="1"/>
</dbReference>
<dbReference type="PANTHER" id="PTHR11063:SF8">
    <property type="entry name" value="DELTA-1-PYRROLINE-5-CARBOXYLATE SYNTHASE"/>
    <property type="match status" value="1"/>
</dbReference>
<dbReference type="Proteomes" id="UP000030023">
    <property type="component" value="Unassembled WGS sequence"/>
</dbReference>
<protein>
    <submittedName>
        <fullName evidence="2">Uncharacterized protein</fullName>
    </submittedName>
</protein>
<keyword evidence="3" id="KW-1185">Reference proteome</keyword>
<organism evidence="2 3">
    <name type="scientific">Oenococcus alcoholitolerans</name>
    <dbReference type="NCBI Taxonomy" id="931074"/>
    <lineage>
        <taxon>Bacteria</taxon>
        <taxon>Bacillati</taxon>
        <taxon>Bacillota</taxon>
        <taxon>Bacilli</taxon>
        <taxon>Lactobacillales</taxon>
        <taxon>Lactobacillaceae</taxon>
        <taxon>Oenococcus</taxon>
    </lineage>
</organism>
<dbReference type="InterPro" id="IPR016162">
    <property type="entry name" value="Ald_DH_N"/>
</dbReference>
<dbReference type="Gene3D" id="3.40.605.10">
    <property type="entry name" value="Aldehyde Dehydrogenase, Chain A, domain 1"/>
    <property type="match status" value="1"/>
</dbReference>
<keyword evidence="1" id="KW-0560">Oxidoreductase</keyword>
<comment type="caution">
    <text evidence="2">The sequence shown here is derived from an EMBL/GenBank/DDBJ whole genome shotgun (WGS) entry which is preliminary data.</text>
</comment>
<evidence type="ECO:0000313" key="2">
    <source>
        <dbReference type="EMBL" id="KGO31646.1"/>
    </source>
</evidence>
<dbReference type="EMBL" id="AXCV01000267">
    <property type="protein sequence ID" value="KGO31646.1"/>
    <property type="molecule type" value="Genomic_DNA"/>
</dbReference>